<evidence type="ECO:0000313" key="3">
    <source>
        <dbReference type="Proteomes" id="UP001236652"/>
    </source>
</evidence>
<accession>A0ABY8V2S7</accession>
<keyword evidence="1" id="KW-0732">Signal</keyword>
<dbReference type="EMBL" id="CP126446">
    <property type="protein sequence ID" value="WIF99301.1"/>
    <property type="molecule type" value="Genomic_DNA"/>
</dbReference>
<dbReference type="RefSeq" id="WP_231418083.1">
    <property type="nucleotide sequence ID" value="NZ_CP126446.1"/>
</dbReference>
<evidence type="ECO:0008006" key="4">
    <source>
        <dbReference type="Google" id="ProtNLM"/>
    </source>
</evidence>
<reference evidence="2 3" key="1">
    <citation type="submission" date="2023-05" db="EMBL/GenBank/DDBJ databases">
        <title>Comparative genomics reveals the evidence of polycyclic aromatic hydrocarbons degradation in moderately halophilic genus Pontibacillus.</title>
        <authorList>
            <person name="Yang H."/>
            <person name="Qian Z."/>
        </authorList>
    </citation>
    <scope>NUCLEOTIDE SEQUENCE [LARGE SCALE GENOMIC DNA]</scope>
    <source>
        <strain evidence="3">HN14</strain>
    </source>
</reference>
<dbReference type="Proteomes" id="UP001236652">
    <property type="component" value="Chromosome"/>
</dbReference>
<sequence length="134" mass="15313">MKKGILLLFFVSFVTTACSGNLGELTRVDVQQVMSDGSPAEAERITDKESIQSIRDVMKEVDWEDKSVDMLREPEARAVFYYQQGEDSQEHLVEYDIWFTDGPGFAVLMSEEEGRKYGVVQSEQTAILREMFVE</sequence>
<name>A0ABY8V2S7_9BACI</name>
<dbReference type="PROSITE" id="PS51257">
    <property type="entry name" value="PROKAR_LIPOPROTEIN"/>
    <property type="match status" value="1"/>
</dbReference>
<proteinExistence type="predicted"/>
<gene>
    <name evidence="2" type="ORF">QNI29_06475</name>
</gene>
<feature type="chain" id="PRO_5045072585" description="Lipoprotein" evidence="1">
    <location>
        <begin position="20"/>
        <end position="134"/>
    </location>
</feature>
<keyword evidence="3" id="KW-1185">Reference proteome</keyword>
<feature type="signal peptide" evidence="1">
    <location>
        <begin position="1"/>
        <end position="19"/>
    </location>
</feature>
<evidence type="ECO:0000313" key="2">
    <source>
        <dbReference type="EMBL" id="WIF99301.1"/>
    </source>
</evidence>
<protein>
    <recommendedName>
        <fullName evidence="4">Lipoprotein</fullName>
    </recommendedName>
</protein>
<evidence type="ECO:0000256" key="1">
    <source>
        <dbReference type="SAM" id="SignalP"/>
    </source>
</evidence>
<organism evidence="2 3">
    <name type="scientific">Pontibacillus chungwhensis</name>
    <dbReference type="NCBI Taxonomy" id="265426"/>
    <lineage>
        <taxon>Bacteria</taxon>
        <taxon>Bacillati</taxon>
        <taxon>Bacillota</taxon>
        <taxon>Bacilli</taxon>
        <taxon>Bacillales</taxon>
        <taxon>Bacillaceae</taxon>
        <taxon>Pontibacillus</taxon>
    </lineage>
</organism>